<dbReference type="EMBL" id="JBFOLK010000004">
    <property type="protein sequence ID" value="KAL2517224.1"/>
    <property type="molecule type" value="Genomic_DNA"/>
</dbReference>
<evidence type="ECO:0000313" key="2">
    <source>
        <dbReference type="EMBL" id="KAL2517224.1"/>
    </source>
</evidence>
<name>A0ABD1TWW7_9LAMI</name>
<feature type="region of interest" description="Disordered" evidence="1">
    <location>
        <begin position="234"/>
        <end position="254"/>
    </location>
</feature>
<dbReference type="AlphaFoldDB" id="A0ABD1TWW7"/>
<keyword evidence="3" id="KW-1185">Reference proteome</keyword>
<feature type="region of interest" description="Disordered" evidence="1">
    <location>
        <begin position="134"/>
        <end position="163"/>
    </location>
</feature>
<comment type="caution">
    <text evidence="2">The sequence shown here is derived from an EMBL/GenBank/DDBJ whole genome shotgun (WGS) entry which is preliminary data.</text>
</comment>
<evidence type="ECO:0000256" key="1">
    <source>
        <dbReference type="SAM" id="MobiDB-lite"/>
    </source>
</evidence>
<feature type="compositionally biased region" description="Acidic residues" evidence="1">
    <location>
        <begin position="245"/>
        <end position="254"/>
    </location>
</feature>
<gene>
    <name evidence="2" type="ORF">Adt_13471</name>
</gene>
<organism evidence="2 3">
    <name type="scientific">Abeliophyllum distichum</name>
    <dbReference type="NCBI Taxonomy" id="126358"/>
    <lineage>
        <taxon>Eukaryota</taxon>
        <taxon>Viridiplantae</taxon>
        <taxon>Streptophyta</taxon>
        <taxon>Embryophyta</taxon>
        <taxon>Tracheophyta</taxon>
        <taxon>Spermatophyta</taxon>
        <taxon>Magnoliopsida</taxon>
        <taxon>eudicotyledons</taxon>
        <taxon>Gunneridae</taxon>
        <taxon>Pentapetalae</taxon>
        <taxon>asterids</taxon>
        <taxon>lamiids</taxon>
        <taxon>Lamiales</taxon>
        <taxon>Oleaceae</taxon>
        <taxon>Forsythieae</taxon>
        <taxon>Abeliophyllum</taxon>
    </lineage>
</organism>
<accession>A0ABD1TWW7</accession>
<dbReference type="Proteomes" id="UP001604336">
    <property type="component" value="Unassembled WGS sequence"/>
</dbReference>
<proteinExistence type="predicted"/>
<dbReference type="PANTHER" id="PTHR46567">
    <property type="entry name" value="MEDIATOR OF RNA POLYMERASE II TRANSCRIPTION SUBUNIT 12"/>
    <property type="match status" value="1"/>
</dbReference>
<feature type="compositionally biased region" description="Polar residues" evidence="1">
    <location>
        <begin position="134"/>
        <end position="150"/>
    </location>
</feature>
<feature type="compositionally biased region" description="Basic and acidic residues" evidence="1">
    <location>
        <begin position="234"/>
        <end position="244"/>
    </location>
</feature>
<evidence type="ECO:0000313" key="3">
    <source>
        <dbReference type="Proteomes" id="UP001604336"/>
    </source>
</evidence>
<sequence>MDGHGSMVDLEKRKRHHRILKQLPGPYIFNLMEEARIIEPSVVTEVMNVYSNERRLVLRGLLDHSKSPGRKFSNQKVKRHLRSGGESADKWSVHPSNLPSKYVDTDIEIEELKSSITALLQFPSYILSMDTGLDESQGSAKRSSGSNNRADLSEETPGCEECRRAKRQRLSEERSFDPKLIPTDEEETWWVRKGMKSIESFKGDPPPKYGDIVDSANTDSCDCTRVAEAESCRGDWRDGSRSGEPDDGCDSSEGDLMERRRRCWPLEWLSLFHFKWRRPFPSMPKQ</sequence>
<dbReference type="PANTHER" id="PTHR46567:SF1">
    <property type="entry name" value="MEDIATOR OF RNA POLYMERASE II TRANSCRIPTION SUBUNIT 12"/>
    <property type="match status" value="1"/>
</dbReference>
<reference evidence="3" key="1">
    <citation type="submission" date="2024-07" db="EMBL/GenBank/DDBJ databases">
        <title>Two chromosome-level genome assemblies of Korean endemic species Abeliophyllum distichum and Forsythia ovata (Oleaceae).</title>
        <authorList>
            <person name="Jang H."/>
        </authorList>
    </citation>
    <scope>NUCLEOTIDE SEQUENCE [LARGE SCALE GENOMIC DNA]</scope>
</reference>
<protein>
    <submittedName>
        <fullName evidence="2">RNA polymerase II transcription mediator</fullName>
    </submittedName>
</protein>